<evidence type="ECO:0000256" key="1">
    <source>
        <dbReference type="ARBA" id="ARBA00009798"/>
    </source>
</evidence>
<dbReference type="NCBIfam" id="TIGR00011">
    <property type="entry name" value="YbaK_EbsC"/>
    <property type="match status" value="1"/>
</dbReference>
<reference evidence="6 7" key="1">
    <citation type="submission" date="2017-09" db="EMBL/GenBank/DDBJ databases">
        <title>Draft Genome Sequence of Corynebacterium accolens AH4003.</title>
        <authorList>
            <person name="Chen Y."/>
            <person name="Oosthuysen W.F."/>
            <person name="Kelley S."/>
            <person name="Horswill A."/>
        </authorList>
    </citation>
    <scope>NUCLEOTIDE SEQUENCE [LARGE SCALE GENOMIC DNA]</scope>
    <source>
        <strain evidence="6 7">AH4003</strain>
    </source>
</reference>
<keyword evidence="3 4" id="KW-0456">Lyase</keyword>
<proteinExistence type="inferred from homology"/>
<dbReference type="InterPro" id="IPR007214">
    <property type="entry name" value="YbaK/aa-tRNA-synth-assoc-dom"/>
</dbReference>
<dbReference type="GO" id="GO:0016829">
    <property type="term" value="F:lyase activity"/>
    <property type="evidence" value="ECO:0007669"/>
    <property type="project" value="UniProtKB-KW"/>
</dbReference>
<gene>
    <name evidence="6" type="ORF">COM45_03130</name>
</gene>
<evidence type="ECO:0000259" key="5">
    <source>
        <dbReference type="Pfam" id="PF04073"/>
    </source>
</evidence>
<dbReference type="InterPro" id="IPR004369">
    <property type="entry name" value="Prolyl-tRNA_editing_YbaK/EbsC"/>
</dbReference>
<feature type="domain" description="YbaK/aminoacyl-tRNA synthetase-associated" evidence="5">
    <location>
        <begin position="43"/>
        <end position="160"/>
    </location>
</feature>
<dbReference type="Pfam" id="PF04073">
    <property type="entry name" value="tRNA_edit"/>
    <property type="match status" value="1"/>
</dbReference>
<evidence type="ECO:0000256" key="2">
    <source>
        <dbReference type="ARBA" id="ARBA00022917"/>
    </source>
</evidence>
<dbReference type="SUPFAM" id="SSF55826">
    <property type="entry name" value="YbaK/ProRS associated domain"/>
    <property type="match status" value="1"/>
</dbReference>
<dbReference type="CDD" id="cd00002">
    <property type="entry name" value="YbaK_deacylase"/>
    <property type="match status" value="1"/>
</dbReference>
<organism evidence="6 7">
    <name type="scientific">Corynebacterium accolens</name>
    <dbReference type="NCBI Taxonomy" id="38284"/>
    <lineage>
        <taxon>Bacteria</taxon>
        <taxon>Bacillati</taxon>
        <taxon>Actinomycetota</taxon>
        <taxon>Actinomycetes</taxon>
        <taxon>Mycobacteriales</taxon>
        <taxon>Corynebacteriaceae</taxon>
        <taxon>Corynebacterium</taxon>
    </lineage>
</organism>
<evidence type="ECO:0000313" key="7">
    <source>
        <dbReference type="Proteomes" id="UP000218690"/>
    </source>
</evidence>
<name>A0A2A4AMC8_9CORY</name>
<evidence type="ECO:0000256" key="3">
    <source>
        <dbReference type="ARBA" id="ARBA00023239"/>
    </source>
</evidence>
<dbReference type="GO" id="GO:0006412">
    <property type="term" value="P:translation"/>
    <property type="evidence" value="ECO:0007669"/>
    <property type="project" value="UniProtKB-KW"/>
</dbReference>
<dbReference type="GO" id="GO:0002161">
    <property type="term" value="F:aminoacyl-tRNA deacylase activity"/>
    <property type="evidence" value="ECO:0007669"/>
    <property type="project" value="InterPro"/>
</dbReference>
<evidence type="ECO:0000256" key="4">
    <source>
        <dbReference type="PIRNR" id="PIRNR006181"/>
    </source>
</evidence>
<dbReference type="Proteomes" id="UP000218690">
    <property type="component" value="Unassembled WGS sequence"/>
</dbReference>
<accession>A0A2A4AMC8</accession>
<comment type="similarity">
    <text evidence="1 4">Belongs to the prolyl-tRNA editing family. YbaK/EbsC subfamily.</text>
</comment>
<dbReference type="InterPro" id="IPR036754">
    <property type="entry name" value="YbaK/aa-tRNA-synt-asso_dom_sf"/>
</dbReference>
<dbReference type="AlphaFoldDB" id="A0A2A4AMC8"/>
<dbReference type="PIRSF" id="PIRSF006181">
    <property type="entry name" value="EbsC_YbaK"/>
    <property type="match status" value="1"/>
</dbReference>
<evidence type="ECO:0000313" key="6">
    <source>
        <dbReference type="EMBL" id="PCC83366.1"/>
    </source>
</evidence>
<dbReference type="EC" id="4.2.-.-" evidence="4"/>
<dbReference type="PANTHER" id="PTHR30411">
    <property type="entry name" value="CYTOPLASMIC PROTEIN"/>
    <property type="match status" value="1"/>
</dbReference>
<dbReference type="EMBL" id="NWBP01000011">
    <property type="protein sequence ID" value="PCC83366.1"/>
    <property type="molecule type" value="Genomic_DNA"/>
</dbReference>
<keyword evidence="2 4" id="KW-0648">Protein biosynthesis</keyword>
<comment type="caution">
    <text evidence="6">The sequence shown here is derived from an EMBL/GenBank/DDBJ whole genome shotgun (WGS) entry which is preliminary data.</text>
</comment>
<dbReference type="Gene3D" id="3.90.960.10">
    <property type="entry name" value="YbaK/aminoacyl-tRNA synthetase-associated domain"/>
    <property type="match status" value="1"/>
</dbReference>
<protein>
    <recommendedName>
        <fullName evidence="4">Cys-tRNA(Pro)/Cys-tRNA(Cys) deacylase</fullName>
        <ecNumber evidence="4">4.2.-.-</ecNumber>
    </recommendedName>
</protein>
<dbReference type="PANTHER" id="PTHR30411:SF0">
    <property type="entry name" value="CYS-TRNA(PRO)_CYS-TRNA(CYS) DEACYLASE YBAK"/>
    <property type="match status" value="1"/>
</dbReference>
<sequence>MQLMSKSKKTPHAATPALKILEEAGIPHEVAIFEGGTDHFGDTAAAELGIDADRVFKTLVVDLTAGKGAKRELAVCVLPVSHKLSLKKAAAAFGAAKATMADPQDASKSSGYIPGGISPLGQKHVLPTAIDETAVLFDTIFFSGGRRGLDIEMNAEDLAKVLDFTFTDLVAQ</sequence>